<evidence type="ECO:0000256" key="7">
    <source>
        <dbReference type="ARBA" id="ARBA00023288"/>
    </source>
</evidence>
<dbReference type="Gene3D" id="1.25.40.10">
    <property type="entry name" value="Tetratricopeptide repeat domain"/>
    <property type="match status" value="1"/>
</dbReference>
<name>A0A291HV27_9GAMM</name>
<keyword evidence="1" id="KW-0732">Signal</keyword>
<dbReference type="InterPro" id="IPR007443">
    <property type="entry name" value="LpoA"/>
</dbReference>
<sequence length="574" mass="62790">MQPKEPPPPAPDMFSLVDRPADQYQDFAERAPEPDAFSWRVLAIRAALQQGDGATAGQQLDLLRRQASPPQQATLVLLEGALALTQDNPEAALQLLGPLDSSQLTRSGTIYYLLLQANALEQRQQPLEAAKALIERQELLGGGDREANREHIHRLLQPLSPQSLRQAQGPGNSDQANGWFRLMAILNNGNLQPAQRQWQLQSWRTTYPDHPGQAYLAGAPAEQLATSAYQPAHIAVLLPLSGRLAEQADAIRNGILSAHQGQGSRLSFFDTNGRDMAGLYQQVQQAGADFILGPLLKEEVEALLGLDPAMPVLALNLPAYQPGLPHFYYFALSPEAEAAEAARHMWDQGHRQPLVFAPNNELGRRVATEFGQSWQQQSGRPAILAYFAGQGSIESDVRRALASTGTPPPAAAGVIQPLGDGAWTGAPEPIDSVFMVTNATETRVILPYFDFVRDSRAARLPTYVTSRSYVPDDEAPMSELNGLQLADMPWIFDGAPQLREEVESLWPNAGISWQRLFAFGYDALALIPQLTQLRQGAPAVPALTGELSVSPQGVLQRRLQWMEYRNGTWLPGGN</sequence>
<proteinExistence type="predicted"/>
<keyword evidence="7 8" id="KW-0449">Lipoprotein</keyword>
<dbReference type="GO" id="GO:0009252">
    <property type="term" value="P:peptidoglycan biosynthetic process"/>
    <property type="evidence" value="ECO:0007669"/>
    <property type="project" value="UniProtKB-KW"/>
</dbReference>
<evidence type="ECO:0000313" key="9">
    <source>
        <dbReference type="Proteomes" id="UP000217763"/>
    </source>
</evidence>
<protein>
    <submittedName>
        <fullName evidence="8">LppC family lipoprotein</fullName>
    </submittedName>
</protein>
<dbReference type="GO" id="GO:0030234">
    <property type="term" value="F:enzyme regulator activity"/>
    <property type="evidence" value="ECO:0007669"/>
    <property type="project" value="TreeGrafter"/>
</dbReference>
<keyword evidence="6" id="KW-0998">Cell outer membrane</keyword>
<dbReference type="GO" id="GO:0031241">
    <property type="term" value="C:periplasmic side of cell outer membrane"/>
    <property type="evidence" value="ECO:0007669"/>
    <property type="project" value="TreeGrafter"/>
</dbReference>
<dbReference type="GO" id="GO:0008360">
    <property type="term" value="P:regulation of cell shape"/>
    <property type="evidence" value="ECO:0007669"/>
    <property type="project" value="UniProtKB-KW"/>
</dbReference>
<dbReference type="PANTHER" id="PTHR38038">
    <property type="entry name" value="PENICILLIN-BINDING PROTEIN ACTIVATOR LPOA"/>
    <property type="match status" value="1"/>
</dbReference>
<keyword evidence="4" id="KW-0472">Membrane</keyword>
<accession>A0A291HV27</accession>
<evidence type="ECO:0000256" key="3">
    <source>
        <dbReference type="ARBA" id="ARBA00022984"/>
    </source>
</evidence>
<dbReference type="InterPro" id="IPR011990">
    <property type="entry name" value="TPR-like_helical_dom_sf"/>
</dbReference>
<evidence type="ECO:0000256" key="4">
    <source>
        <dbReference type="ARBA" id="ARBA00023136"/>
    </source>
</evidence>
<dbReference type="AlphaFoldDB" id="A0A291HV27"/>
<keyword evidence="5" id="KW-0564">Palmitate</keyword>
<dbReference type="EMBL" id="CP012621">
    <property type="protein sequence ID" value="ATG75997.1"/>
    <property type="molecule type" value="Genomic_DNA"/>
</dbReference>
<dbReference type="CDD" id="cd06339">
    <property type="entry name" value="PBP1_YraM_LppC_lipoprotein-like"/>
    <property type="match status" value="1"/>
</dbReference>
<dbReference type="Gene3D" id="1.25.40.650">
    <property type="match status" value="1"/>
</dbReference>
<dbReference type="Gene3D" id="3.40.50.2300">
    <property type="match status" value="2"/>
</dbReference>
<keyword evidence="3" id="KW-0573">Peptidoglycan synthesis</keyword>
<reference evidence="9" key="1">
    <citation type="submission" date="2015-09" db="EMBL/GenBank/DDBJ databases">
        <authorList>
            <person name="Shao Z."/>
            <person name="Wang L."/>
        </authorList>
    </citation>
    <scope>NUCLEOTIDE SEQUENCE [LARGE SCALE GENOMIC DNA]</scope>
    <source>
        <strain evidence="9">F13-1</strain>
    </source>
</reference>
<dbReference type="KEGG" id="zdf:AN401_16295"/>
<evidence type="ECO:0000256" key="6">
    <source>
        <dbReference type="ARBA" id="ARBA00023237"/>
    </source>
</evidence>
<evidence type="ECO:0000256" key="1">
    <source>
        <dbReference type="ARBA" id="ARBA00022729"/>
    </source>
</evidence>
<dbReference type="Pfam" id="PF04348">
    <property type="entry name" value="LppC"/>
    <property type="match status" value="1"/>
</dbReference>
<dbReference type="Proteomes" id="UP000217763">
    <property type="component" value="Chromosome"/>
</dbReference>
<evidence type="ECO:0000313" key="8">
    <source>
        <dbReference type="EMBL" id="ATG75997.1"/>
    </source>
</evidence>
<gene>
    <name evidence="8" type="ORF">AN401_16295</name>
</gene>
<organism evidence="8 9">
    <name type="scientific">Zobellella denitrificans</name>
    <dbReference type="NCBI Taxonomy" id="347534"/>
    <lineage>
        <taxon>Bacteria</taxon>
        <taxon>Pseudomonadati</taxon>
        <taxon>Pseudomonadota</taxon>
        <taxon>Gammaproteobacteria</taxon>
        <taxon>Aeromonadales</taxon>
        <taxon>Aeromonadaceae</taxon>
        <taxon>Zobellella</taxon>
    </lineage>
</organism>
<evidence type="ECO:0000256" key="5">
    <source>
        <dbReference type="ARBA" id="ARBA00023139"/>
    </source>
</evidence>
<dbReference type="InterPro" id="IPR028082">
    <property type="entry name" value="Peripla_BP_I"/>
</dbReference>
<dbReference type="PANTHER" id="PTHR38038:SF1">
    <property type="entry name" value="PENICILLIN-BINDING PROTEIN ACTIVATOR LPOA"/>
    <property type="match status" value="1"/>
</dbReference>
<keyword evidence="2" id="KW-0133">Cell shape</keyword>
<evidence type="ECO:0000256" key="2">
    <source>
        <dbReference type="ARBA" id="ARBA00022960"/>
    </source>
</evidence>
<dbReference type="SUPFAM" id="SSF53822">
    <property type="entry name" value="Periplasmic binding protein-like I"/>
    <property type="match status" value="1"/>
</dbReference>
<keyword evidence="9" id="KW-1185">Reference proteome</keyword>